<dbReference type="Proteomes" id="UP001141336">
    <property type="component" value="Unassembled WGS sequence"/>
</dbReference>
<organism evidence="1 2">
    <name type="scientific">Methanocorpusculum vombati</name>
    <dbReference type="NCBI Taxonomy" id="3002864"/>
    <lineage>
        <taxon>Archaea</taxon>
        <taxon>Methanobacteriati</taxon>
        <taxon>Methanobacteriota</taxon>
        <taxon>Stenosarchaea group</taxon>
        <taxon>Methanomicrobia</taxon>
        <taxon>Methanomicrobiales</taxon>
        <taxon>Methanocorpusculaceae</taxon>
        <taxon>Methanocorpusculum</taxon>
    </lineage>
</organism>
<sequence length="49" mass="5357">MDTLTTILIIGLAAQGVAFAALVLAPPLYAWADRWLDRTHHSTAGEHRD</sequence>
<dbReference type="EMBL" id="JAPTGC010000010">
    <property type="protein sequence ID" value="MCZ0863119.1"/>
    <property type="molecule type" value="Genomic_DNA"/>
</dbReference>
<keyword evidence="2" id="KW-1185">Reference proteome</keyword>
<evidence type="ECO:0000313" key="2">
    <source>
        <dbReference type="Proteomes" id="UP001141336"/>
    </source>
</evidence>
<evidence type="ECO:0000313" key="1">
    <source>
        <dbReference type="EMBL" id="MCZ0863119.1"/>
    </source>
</evidence>
<name>A0ABT4IP69_9EURY</name>
<accession>A0ABT4IP69</accession>
<comment type="caution">
    <text evidence="1">The sequence shown here is derived from an EMBL/GenBank/DDBJ whole genome shotgun (WGS) entry which is preliminary data.</text>
</comment>
<dbReference type="RefSeq" id="WP_268923379.1">
    <property type="nucleotide sequence ID" value="NZ_JAPTGC010000010.1"/>
</dbReference>
<gene>
    <name evidence="1" type="ORF">O0S09_07640</name>
</gene>
<reference evidence="1" key="1">
    <citation type="submission" date="2022-12" db="EMBL/GenBank/DDBJ databases">
        <title>Isolation and characterisation of novel Methanocorpusculum spp. from native Australian herbivores indicates the genus is ancestrally host-associated.</title>
        <authorList>
            <person name="Volmer J.G."/>
            <person name="Soo R.M."/>
            <person name="Evans P.N."/>
            <person name="Hoedt E.C."/>
            <person name="Astorga Alsina A.L."/>
            <person name="Woodcroft B.J."/>
            <person name="Tyson G.W."/>
            <person name="Hugenholtz P."/>
            <person name="Morrison M."/>
        </authorList>
    </citation>
    <scope>NUCLEOTIDE SEQUENCE</scope>
    <source>
        <strain evidence="1">CW153</strain>
    </source>
</reference>
<protein>
    <submittedName>
        <fullName evidence="1">Uncharacterized protein</fullName>
    </submittedName>
</protein>
<proteinExistence type="predicted"/>